<feature type="repeat" description="ANK" evidence="3">
    <location>
        <begin position="1097"/>
        <end position="1130"/>
    </location>
</feature>
<feature type="repeat" description="ANK" evidence="3">
    <location>
        <begin position="855"/>
        <end position="888"/>
    </location>
</feature>
<feature type="region of interest" description="Disordered" evidence="4">
    <location>
        <begin position="1781"/>
        <end position="1804"/>
    </location>
</feature>
<reference evidence="5" key="1">
    <citation type="submission" date="2017-05" db="UniProtKB">
        <authorList>
            <consortium name="EnsemblMetazoa"/>
        </authorList>
    </citation>
    <scope>IDENTIFICATION</scope>
</reference>
<dbReference type="SMART" id="SM00248">
    <property type="entry name" value="ANK"/>
    <property type="match status" value="31"/>
</dbReference>
<evidence type="ECO:0000256" key="4">
    <source>
        <dbReference type="SAM" id="MobiDB-lite"/>
    </source>
</evidence>
<proteinExistence type="predicted"/>
<feature type="repeat" description="ANK" evidence="3">
    <location>
        <begin position="1647"/>
        <end position="1669"/>
    </location>
</feature>
<name>A0A1X7TVU5_AMPQE</name>
<evidence type="ECO:0000256" key="3">
    <source>
        <dbReference type="PROSITE-ProRule" id="PRU00023"/>
    </source>
</evidence>
<dbReference type="eggNOG" id="KOG4177">
    <property type="taxonomic scope" value="Eukaryota"/>
</dbReference>
<evidence type="ECO:0000256" key="1">
    <source>
        <dbReference type="ARBA" id="ARBA00022737"/>
    </source>
</evidence>
<sequence>MAASDSTYDSICSQELSIKNFYAIYEKIKPLSARWKQIAISLRIKIDTINRIEVDCRGDTITCLQKVIECWLKKDYDYESHGSPCWRRVCVAVKEGGGDSALADEIASEHHLLATTGGVSPYPLPATTESVSPNILPATTGATTGGVSSYILPATTGGVSPYPLPATTGGVSPYILPATTGGVSPYPLPATTGGISPYILPATTGGISRYPLPVIGSASTNLRVSPSGSTGEAMSPGSGKSNKSTRSDRYGFSEKSFHLASKLHDLQDEFDEAIRITKKSFKSSDLPEVIDYLNTHALSLLGPKKKQQTTVQAIRNEFKQVGSVSELFTVLQDKYISWFNYKLIIKIVGVFLHRNRSLKRIWSSYEEKLKDYFINSGGLLKDADAVQFGVKGVPPGTRVMIAKVDRDDYTLDDLFFFRRAIPQGLDVPEYDIYFSFIHIGSLCLGYLIHDYAYSFLFPLTTKQQQKLFSIGITELTCGEYIYDKEDLIEEIKHLSTDIDICDPLWYENTSTPLHEAAWRGLKDEVQWLLSKFGYTTYHRGLHGWTPLHSASYGGHIEILQLLIHQYGIDPNEGDDNSVSSIHMASYKGYLSIVHYLVDTCHIPPDQPDNSNNTALLYSALGGHPDLVEFFIERNCNASQINCISASVSLLACISGNLALVHKLESLDLFSPDSKDLVQSTVLHYSCMNKNAELFKYLLDQYQLFINAKDKDNKTPLHTASWYASSSIVEYILSIQGNEALLVTDNIGYSSLHYACNASSHIPAGIVFGKLFAQRDASIIEIINYTRIKQNVNFMKRKERVKLFSLLLNKASTCPNFDINATTNDGRSLLHLASRSGSTLLNALDKYTINCTLDDYGRSPVHYAAWSGSTSALVYVISQYNLNVNDTDYTYGYTPLAYSCWSGSINSVKYLINNHSSNPSITDRNGTTCLHRSCRNGHIDITEYLIEVQHCDINKTDNEGKTLVHHAASSGNFDLVQYLITEQGLSPTAVDKDGLTALHYASMSHNLSLVKELITTYQLDPHQANSKGLLPVLCAAQSGNILVLEIYTKDYKCSLSVTDSRGWNIIHFSSFKVHTHFIKHITSQHPQYTSLIHSTNNDGKIPLHLACETGNIQLVTFLINDMKCDVNAKDTRDQTCVTFACFSGNLDLVQLLIQQYKLDPLAVDKYGFTALHAAAGSGHTHLLEWYSQEYSVDITNHTNNNKYSLAHEAAYKGKLHCLQQLINKYQCDVNATTTDTGSTVLHRACAGGQVPDVVLYLTSLPQCNVEVKTSNGSTGLHITCQYSGSLPILKHLVENHQLDLCAVNDEGMAPIHLACSNGRLNLVEYIIEHIPSSLELPHSKHGHTPFLIAAYSDQIEVIKYLISKKCNLSATNGKGSGAVHISVEKGHLNVLKYLFNNNYCNPNATDHQERTPLHVAIPADQLDSLSYLLSKSIPSMSVAWLREIKHLLDSYHAIYNNPHNAVLINVQDKDGNTPLHVACQGGKQNMVSLLLKASLSHNNLLITNKKGQTPLHLAAAYGHKDAAEALLFSVTGSSTHGDLLTATDNERSTVLHVACSNGHIDVFRYLSSIYPEGVNAMDNRGRGLLHAACEGEDIGIVRTLIETHGLDPLAEDEDGITCLHLLAERKRVYIYQYLEPNIVSNPVPKDKSGRTPLHYASRSDNIHMVRYLIETFPCTPDDPDNNGYTSVHGACEAGSMELVQYFLTELNCNPLAETDDLKTLIYYASMSSNLELVRILVTTFSLKPRPHDIEIAQSVNPDSSVVKYLQKIYDDMIFDMMEEEKRMKETHQGKHEQQQISPQKHDIVS</sequence>
<dbReference type="Pfam" id="PF12796">
    <property type="entry name" value="Ank_2"/>
    <property type="match status" value="7"/>
</dbReference>
<feature type="repeat" description="ANK" evidence="3">
    <location>
        <begin position="542"/>
        <end position="575"/>
    </location>
</feature>
<keyword evidence="2 3" id="KW-0040">ANK repeat</keyword>
<dbReference type="Pfam" id="PF13637">
    <property type="entry name" value="Ank_4"/>
    <property type="match status" value="4"/>
</dbReference>
<dbReference type="eggNOG" id="KOG0192">
    <property type="taxonomic scope" value="Eukaryota"/>
</dbReference>
<feature type="repeat" description="ANK" evidence="3">
    <location>
        <begin position="1469"/>
        <end position="1491"/>
    </location>
</feature>
<dbReference type="PANTHER" id="PTHR24198">
    <property type="entry name" value="ANKYRIN REPEAT AND PROTEIN KINASE DOMAIN-CONTAINING PROTEIN"/>
    <property type="match status" value="1"/>
</dbReference>
<dbReference type="PROSITE" id="PS50297">
    <property type="entry name" value="ANK_REP_REGION"/>
    <property type="match status" value="10"/>
</dbReference>
<protein>
    <submittedName>
        <fullName evidence="5">Uncharacterized protein</fullName>
    </submittedName>
</protein>
<accession>A0A1X7TVU5</accession>
<organism evidence="5">
    <name type="scientific">Amphimedon queenslandica</name>
    <name type="common">Sponge</name>
    <dbReference type="NCBI Taxonomy" id="400682"/>
    <lineage>
        <taxon>Eukaryota</taxon>
        <taxon>Metazoa</taxon>
        <taxon>Porifera</taxon>
        <taxon>Demospongiae</taxon>
        <taxon>Heteroscleromorpha</taxon>
        <taxon>Haplosclerida</taxon>
        <taxon>Niphatidae</taxon>
        <taxon>Amphimedon</taxon>
    </lineage>
</organism>
<dbReference type="Gene3D" id="1.25.40.20">
    <property type="entry name" value="Ankyrin repeat-containing domain"/>
    <property type="match status" value="8"/>
</dbReference>
<dbReference type="PROSITE" id="PS50088">
    <property type="entry name" value="ANK_REPEAT"/>
    <property type="match status" value="11"/>
</dbReference>
<dbReference type="Gene3D" id="1.10.533.10">
    <property type="entry name" value="Death Domain, Fas"/>
    <property type="match status" value="1"/>
</dbReference>
<dbReference type="InParanoid" id="A0A1X7TVU5"/>
<keyword evidence="1" id="KW-0677">Repeat</keyword>
<feature type="repeat" description="ANK" evidence="3">
    <location>
        <begin position="992"/>
        <end position="1013"/>
    </location>
</feature>
<dbReference type="InterPro" id="IPR002110">
    <property type="entry name" value="Ankyrin_rpt"/>
</dbReference>
<dbReference type="InterPro" id="IPR036770">
    <property type="entry name" value="Ankyrin_rpt-contain_sf"/>
</dbReference>
<feature type="compositionally biased region" description="Polar residues" evidence="4">
    <location>
        <begin position="223"/>
        <end position="244"/>
    </location>
</feature>
<dbReference type="OrthoDB" id="20872at2759"/>
<dbReference type="SUPFAM" id="SSF48403">
    <property type="entry name" value="Ankyrin repeat"/>
    <property type="match status" value="5"/>
</dbReference>
<feature type="repeat" description="ANK" evidence="3">
    <location>
        <begin position="1505"/>
        <end position="1526"/>
    </location>
</feature>
<evidence type="ECO:0000313" key="5">
    <source>
        <dbReference type="EnsemblMetazoa" id="Aqu2.1.19034_001"/>
    </source>
</evidence>
<dbReference type="InterPro" id="IPR011029">
    <property type="entry name" value="DEATH-like_dom_sf"/>
</dbReference>
<feature type="repeat" description="ANK" evidence="3">
    <location>
        <begin position="924"/>
        <end position="946"/>
    </location>
</feature>
<feature type="repeat" description="ANK" evidence="3">
    <location>
        <begin position="958"/>
        <end position="991"/>
    </location>
</feature>
<feature type="region of interest" description="Disordered" evidence="4">
    <location>
        <begin position="223"/>
        <end position="249"/>
    </location>
</feature>
<dbReference type="EnsemblMetazoa" id="Aqu2.1.19034_001">
    <property type="protein sequence ID" value="Aqu2.1.19034_001"/>
    <property type="gene ID" value="Aqu2.1.19034"/>
</dbReference>
<feature type="repeat" description="ANK" evidence="3">
    <location>
        <begin position="1340"/>
        <end position="1372"/>
    </location>
</feature>
<feature type="repeat" description="ANK" evidence="3">
    <location>
        <begin position="1305"/>
        <end position="1328"/>
    </location>
</feature>
<evidence type="ECO:0000256" key="2">
    <source>
        <dbReference type="ARBA" id="ARBA00023043"/>
    </source>
</evidence>
<dbReference type="PANTHER" id="PTHR24198:SF165">
    <property type="entry name" value="ANKYRIN REPEAT-CONTAINING PROTEIN-RELATED"/>
    <property type="match status" value="1"/>
</dbReference>